<gene>
    <name evidence="2" type="ordered locus">Halhy_4285</name>
</gene>
<feature type="chain" id="PRO_5003310775" description="Membrane protein involved in aromatic hydrocarbon degradation" evidence="1">
    <location>
        <begin position="27"/>
        <end position="455"/>
    </location>
</feature>
<accession>F4L753</accession>
<dbReference type="STRING" id="760192.Halhy_4285"/>
<keyword evidence="1" id="KW-0732">Signal</keyword>
<dbReference type="OrthoDB" id="1491239at2"/>
<name>F4L753_HALH1</name>
<sequence>MSSSWMIKTALIAAVLVLWMPWTASAQTTTAQILPKQNSPYSRFGLGDLLSTSLVSQTGMGGVGIAMRDGSHTNWLNPASLSSLEVTGLEVAVSAKYSALSDGDKKDAAYSGNLRHLSLAFPLNNSINRALERKKRNFDWGMGFHLNPYTEVGYNIQNVEIRGETLEQITTNLKGAGGTYKLGFGNGIRFKNISLGAEIQSLFGKSTNSRSVSLDSIALAYSTDLQDDISYRGTIFKLGAQYLLHFDKPNEKGIYTIGDRSLILGLTYTPNANLTSTSSRLYRRISPLSSTADTISYESDIERGGTLPSELGFGVTYESLGKLRISAEYIQTRWNEYQNEAKAEPLSDARRVAFGLEYIPNVQSYNNNWQRARYRFGVFHAEDPRSSNGQQLTNYGLSLGVGIPIVLPRQTMSFVNLALEAGRFGTKDGLNETYVQFHFGFTLNDSSWFFKQKFN</sequence>
<proteinExistence type="predicted"/>
<evidence type="ECO:0000256" key="1">
    <source>
        <dbReference type="SAM" id="SignalP"/>
    </source>
</evidence>
<dbReference type="AlphaFoldDB" id="F4L753"/>
<evidence type="ECO:0000313" key="3">
    <source>
        <dbReference type="Proteomes" id="UP000008461"/>
    </source>
</evidence>
<evidence type="ECO:0008006" key="4">
    <source>
        <dbReference type="Google" id="ProtNLM"/>
    </source>
</evidence>
<dbReference type="EMBL" id="CP002691">
    <property type="protein sequence ID" value="AEE52129.1"/>
    <property type="molecule type" value="Genomic_DNA"/>
</dbReference>
<reference evidence="2 3" key="1">
    <citation type="journal article" date="2011" name="Stand. Genomic Sci.">
        <title>Complete genome sequence of Haliscomenobacter hydrossis type strain (O).</title>
        <authorList>
            <consortium name="US DOE Joint Genome Institute (JGI-PGF)"/>
            <person name="Daligault H."/>
            <person name="Lapidus A."/>
            <person name="Zeytun A."/>
            <person name="Nolan M."/>
            <person name="Lucas S."/>
            <person name="Del Rio T.G."/>
            <person name="Tice H."/>
            <person name="Cheng J.F."/>
            <person name="Tapia R."/>
            <person name="Han C."/>
            <person name="Goodwin L."/>
            <person name="Pitluck S."/>
            <person name="Liolios K."/>
            <person name="Pagani I."/>
            <person name="Ivanova N."/>
            <person name="Huntemann M."/>
            <person name="Mavromatis K."/>
            <person name="Mikhailova N."/>
            <person name="Pati A."/>
            <person name="Chen A."/>
            <person name="Palaniappan K."/>
            <person name="Land M."/>
            <person name="Hauser L."/>
            <person name="Brambilla E.M."/>
            <person name="Rohde M."/>
            <person name="Verbarg S."/>
            <person name="Goker M."/>
            <person name="Bristow J."/>
            <person name="Eisen J.A."/>
            <person name="Markowitz V."/>
            <person name="Hugenholtz P."/>
            <person name="Kyrpides N.C."/>
            <person name="Klenk H.P."/>
            <person name="Woyke T."/>
        </authorList>
    </citation>
    <scope>NUCLEOTIDE SEQUENCE [LARGE SCALE GENOMIC DNA]</scope>
    <source>
        <strain evidence="3">ATCC 27775 / DSM 1100 / LMG 10767 / O</strain>
    </source>
</reference>
<feature type="signal peptide" evidence="1">
    <location>
        <begin position="1"/>
        <end position="26"/>
    </location>
</feature>
<organism evidence="2 3">
    <name type="scientific">Haliscomenobacter hydrossis (strain ATCC 27775 / DSM 1100 / LMG 10767 / O)</name>
    <dbReference type="NCBI Taxonomy" id="760192"/>
    <lineage>
        <taxon>Bacteria</taxon>
        <taxon>Pseudomonadati</taxon>
        <taxon>Bacteroidota</taxon>
        <taxon>Saprospiria</taxon>
        <taxon>Saprospirales</taxon>
        <taxon>Haliscomenobacteraceae</taxon>
        <taxon>Haliscomenobacter</taxon>
    </lineage>
</organism>
<dbReference type="eggNOG" id="COG2067">
    <property type="taxonomic scope" value="Bacteria"/>
</dbReference>
<dbReference type="SUPFAM" id="SSF56935">
    <property type="entry name" value="Porins"/>
    <property type="match status" value="1"/>
</dbReference>
<keyword evidence="3" id="KW-1185">Reference proteome</keyword>
<protein>
    <recommendedName>
        <fullName evidence="4">Membrane protein involved in aromatic hydrocarbon degradation</fullName>
    </recommendedName>
</protein>
<dbReference type="KEGG" id="hhy:Halhy_4285"/>
<reference key="2">
    <citation type="submission" date="2011-04" db="EMBL/GenBank/DDBJ databases">
        <title>Complete sequence of chromosome of Haliscomenobacter hydrossis DSM 1100.</title>
        <authorList>
            <consortium name="US DOE Joint Genome Institute (JGI-PGF)"/>
            <person name="Lucas S."/>
            <person name="Han J."/>
            <person name="Lapidus A."/>
            <person name="Bruce D."/>
            <person name="Goodwin L."/>
            <person name="Pitluck S."/>
            <person name="Peters L."/>
            <person name="Kyrpides N."/>
            <person name="Mavromatis K."/>
            <person name="Ivanova N."/>
            <person name="Ovchinnikova G."/>
            <person name="Pagani I."/>
            <person name="Daligault H."/>
            <person name="Detter J.C."/>
            <person name="Han C."/>
            <person name="Land M."/>
            <person name="Hauser L."/>
            <person name="Markowitz V."/>
            <person name="Cheng J.-F."/>
            <person name="Hugenholtz P."/>
            <person name="Woyke T."/>
            <person name="Wu D."/>
            <person name="Verbarg S."/>
            <person name="Frueling A."/>
            <person name="Brambilla E."/>
            <person name="Klenk H.-P."/>
            <person name="Eisen J.A."/>
        </authorList>
    </citation>
    <scope>NUCLEOTIDE SEQUENCE</scope>
    <source>
        <strain>DSM 1100</strain>
    </source>
</reference>
<dbReference type="Gene3D" id="2.40.160.60">
    <property type="entry name" value="Outer membrane protein transport protein (OMPP1/FadL/TodX)"/>
    <property type="match status" value="1"/>
</dbReference>
<dbReference type="HOGENOM" id="CLU_047829_0_0_10"/>
<dbReference type="Proteomes" id="UP000008461">
    <property type="component" value="Chromosome"/>
</dbReference>
<evidence type="ECO:0000313" key="2">
    <source>
        <dbReference type="EMBL" id="AEE52129.1"/>
    </source>
</evidence>
<dbReference type="RefSeq" id="WP_013766667.1">
    <property type="nucleotide sequence ID" value="NC_015510.1"/>
</dbReference>